<comment type="caution">
    <text evidence="9">The sequence shown here is derived from an EMBL/GenBank/DDBJ whole genome shotgun (WGS) entry which is preliminary data.</text>
</comment>
<proteinExistence type="inferred from homology"/>
<comment type="similarity">
    <text evidence="1 7">Belongs to the outer membrane factor (OMF) (TC 1.B.17) family.</text>
</comment>
<dbReference type="GO" id="GO:0015562">
    <property type="term" value="F:efflux transmembrane transporter activity"/>
    <property type="evidence" value="ECO:0007669"/>
    <property type="project" value="InterPro"/>
</dbReference>
<dbReference type="PANTHER" id="PTHR30026">
    <property type="entry name" value="OUTER MEMBRANE PROTEIN TOLC"/>
    <property type="match status" value="1"/>
</dbReference>
<evidence type="ECO:0000256" key="5">
    <source>
        <dbReference type="ARBA" id="ARBA00023136"/>
    </source>
</evidence>
<evidence type="ECO:0000313" key="9">
    <source>
        <dbReference type="EMBL" id="MDK4883132.1"/>
    </source>
</evidence>
<dbReference type="InterPro" id="IPR051906">
    <property type="entry name" value="TolC-like"/>
</dbReference>
<evidence type="ECO:0000256" key="8">
    <source>
        <dbReference type="SAM" id="SignalP"/>
    </source>
</evidence>
<keyword evidence="4" id="KW-0812">Transmembrane</keyword>
<dbReference type="GO" id="GO:0015288">
    <property type="term" value="F:porin activity"/>
    <property type="evidence" value="ECO:0007669"/>
    <property type="project" value="TreeGrafter"/>
</dbReference>
<feature type="signal peptide" evidence="8">
    <location>
        <begin position="1"/>
        <end position="22"/>
    </location>
</feature>
<reference evidence="10" key="3">
    <citation type="submission" date="2024-01" db="EMBL/GenBank/DDBJ databases">
        <authorList>
            <person name="Macesic N."/>
        </authorList>
    </citation>
    <scope>NUCLEOTIDE SEQUENCE</scope>
    <source>
        <strain evidence="10">CPO519</strain>
    </source>
</reference>
<keyword evidence="8" id="KW-0732">Signal</keyword>
<evidence type="ECO:0000313" key="11">
    <source>
        <dbReference type="Proteomes" id="UP001174156"/>
    </source>
</evidence>
<dbReference type="PANTHER" id="PTHR30026:SF20">
    <property type="entry name" value="OUTER MEMBRANE PROTEIN TOLC"/>
    <property type="match status" value="1"/>
</dbReference>
<evidence type="ECO:0000313" key="10">
    <source>
        <dbReference type="EMBL" id="MEC5497926.1"/>
    </source>
</evidence>
<evidence type="ECO:0000256" key="4">
    <source>
        <dbReference type="ARBA" id="ARBA00022692"/>
    </source>
</evidence>
<dbReference type="GO" id="GO:1990281">
    <property type="term" value="C:efflux pump complex"/>
    <property type="evidence" value="ECO:0007669"/>
    <property type="project" value="TreeGrafter"/>
</dbReference>
<dbReference type="GO" id="GO:0031640">
    <property type="term" value="P:killing of cells of another organism"/>
    <property type="evidence" value="ECO:0007669"/>
    <property type="project" value="UniProtKB-KW"/>
</dbReference>
<reference evidence="9" key="2">
    <citation type="submission" date="2023-01" db="EMBL/GenBank/DDBJ databases">
        <title>Genomic dissection of endemic carbapenem resistance: metallo-beta-lactamase gene dissemination through clonal, plasmid and integron transfer pathways.</title>
        <authorList>
            <person name="Macesic N."/>
        </authorList>
    </citation>
    <scope>NUCLEOTIDE SEQUENCE</scope>
    <source>
        <strain evidence="9">CPO519</strain>
    </source>
</reference>
<dbReference type="InterPro" id="IPR028351">
    <property type="entry name" value="CyaE"/>
</dbReference>
<sequence>MMSMHKALICLMLGLLSSQVSADNKTLDLSVYDNPKGFSTRSIAKPIIQAIQSNDSALVCHFDPNTFPTVVGLVDVIERSLCNNPQSKQAWALIKKQVAEVGVAKSSYLPMINVSYNFGNGKTNYQVKDYQNLSYDTDIKSRNLSLEASWILFDFGMRQSKIDQEKFLLSAAYANQNLVLQSILFNATQKYYEVVRLQSVLTAELEAENIAQQNAIAAQERHEVGVGILADLLQAQTNQAKAISERIKAEGELQGAKGELASFMGAPVNTSYQIEKSENYESFDRFSSSIDELLALAKKYHPELIAAQAQIDASQAALKSVKREGFPVVSLTSSMTDSQQQGTPPAETKNNNFYWGIKLSIPLFDGFGRQNRIKSAEANLESKYAELEQTQQQIAVNVWKSYYGLDAATENMKAIDILQKSATQSYQVALGRYKAGVGSMLELLSAQNALVDAKQRKTSALSSWKIARIQLLASLGQLGLKEWSSENSK</sequence>
<keyword evidence="2 7" id="KW-0813">Transport</keyword>
<keyword evidence="6 7" id="KW-0998">Cell outer membrane</keyword>
<dbReference type="EMBL" id="JARTMM010000076">
    <property type="protein sequence ID" value="MDK4883132.1"/>
    <property type="molecule type" value="Genomic_DNA"/>
</dbReference>
<dbReference type="Pfam" id="PF02321">
    <property type="entry name" value="OEP"/>
    <property type="match status" value="2"/>
</dbReference>
<keyword evidence="3" id="KW-1134">Transmembrane beta strand</keyword>
<dbReference type="AlphaFoldDB" id="A0AA90HTK4"/>
<dbReference type="SUPFAM" id="SSF56954">
    <property type="entry name" value="Outer membrane efflux proteins (OEP)"/>
    <property type="match status" value="1"/>
</dbReference>
<evidence type="ECO:0000256" key="7">
    <source>
        <dbReference type="PIRNR" id="PIRNR001892"/>
    </source>
</evidence>
<feature type="chain" id="PRO_5041703886" description="Protein CyaE" evidence="8">
    <location>
        <begin position="23"/>
        <end position="489"/>
    </location>
</feature>
<comment type="subcellular location">
    <subcellularLocation>
        <location evidence="7">Cell outer membrane</location>
        <topology evidence="7">Peripheral membrane protein</topology>
    </subcellularLocation>
</comment>
<dbReference type="Proteomes" id="UP001174156">
    <property type="component" value="Unassembled WGS sequence"/>
</dbReference>
<dbReference type="GO" id="GO:0009279">
    <property type="term" value="C:cell outer membrane"/>
    <property type="evidence" value="ECO:0007669"/>
    <property type="project" value="UniProtKB-SubCell"/>
</dbReference>
<evidence type="ECO:0000256" key="1">
    <source>
        <dbReference type="ARBA" id="ARBA00007613"/>
    </source>
</evidence>
<evidence type="ECO:0000256" key="6">
    <source>
        <dbReference type="ARBA" id="ARBA00023237"/>
    </source>
</evidence>
<keyword evidence="5 7" id="KW-0472">Membrane</keyword>
<keyword evidence="7" id="KW-0204">Cytolysis</keyword>
<accession>A0AA90HTK4</accession>
<protein>
    <recommendedName>
        <fullName evidence="7">Protein CyaE</fullName>
    </recommendedName>
</protein>
<comment type="function">
    <text evidence="7">CyaE is necessary for transport of calmodulin-sensitive adenylate cyclase-hemolysin (cyclolysin).</text>
</comment>
<reference evidence="10 11" key="1">
    <citation type="journal article" date="2023" name="Nat. Commun.">
        <title>Genomic dissection of endemic carbapenem resistance reveals metallo-beta-lactamase dissemination through clonal, plasmid and integron transfer.</title>
        <authorList>
            <person name="Macesic N."/>
            <person name="Hawkey J."/>
            <person name="Vezina B."/>
            <person name="Wisniewski J.A."/>
            <person name="Cottingham H."/>
            <person name="Blakeway L.V."/>
            <person name="Harshegyi T."/>
            <person name="Pragastis K."/>
            <person name="Badoordeen G.Z."/>
            <person name="Dennison A."/>
            <person name="Spelman D.W."/>
            <person name="Jenney A.W.J."/>
            <person name="Peleg A.Y."/>
        </authorList>
    </citation>
    <scope>NUCLEOTIDE SEQUENCE [LARGE SCALE GENOMIC DNA]</scope>
    <source>
        <strain evidence="10 11">CPO519</strain>
    </source>
</reference>
<evidence type="ECO:0000256" key="2">
    <source>
        <dbReference type="ARBA" id="ARBA00022448"/>
    </source>
</evidence>
<dbReference type="EMBL" id="JARTMM020000001">
    <property type="protein sequence ID" value="MEC5497926.1"/>
    <property type="molecule type" value="Genomic_DNA"/>
</dbReference>
<name>A0AA90HTK4_ACIBA</name>
<organism evidence="9">
    <name type="scientific">Acinetobacter baumannii</name>
    <dbReference type="NCBI Taxonomy" id="470"/>
    <lineage>
        <taxon>Bacteria</taxon>
        <taxon>Pseudomonadati</taxon>
        <taxon>Pseudomonadota</taxon>
        <taxon>Gammaproteobacteria</taxon>
        <taxon>Moraxellales</taxon>
        <taxon>Moraxellaceae</taxon>
        <taxon>Acinetobacter</taxon>
        <taxon>Acinetobacter calcoaceticus/baumannii complex</taxon>
    </lineage>
</organism>
<gene>
    <name evidence="10" type="ORF">P9867_016065</name>
    <name evidence="9" type="ORF">P9867_15995</name>
</gene>
<keyword evidence="7" id="KW-0354">Hemolysis</keyword>
<dbReference type="InterPro" id="IPR003423">
    <property type="entry name" value="OMP_efflux"/>
</dbReference>
<dbReference type="Gene3D" id="1.20.1600.10">
    <property type="entry name" value="Outer membrane efflux proteins (OEP)"/>
    <property type="match status" value="1"/>
</dbReference>
<dbReference type="PIRSF" id="PIRSF001892">
    <property type="entry name" value="CyaE"/>
    <property type="match status" value="1"/>
</dbReference>
<evidence type="ECO:0000256" key="3">
    <source>
        <dbReference type="ARBA" id="ARBA00022452"/>
    </source>
</evidence>